<accession>X1KUY7</accession>
<comment type="caution">
    <text evidence="1">The sequence shown here is derived from an EMBL/GenBank/DDBJ whole genome shotgun (WGS) entry which is preliminary data.</text>
</comment>
<feature type="non-terminal residue" evidence="1">
    <location>
        <position position="1"/>
    </location>
</feature>
<dbReference type="AlphaFoldDB" id="X1KUY7"/>
<organism evidence="1">
    <name type="scientific">marine sediment metagenome</name>
    <dbReference type="NCBI Taxonomy" id="412755"/>
    <lineage>
        <taxon>unclassified sequences</taxon>
        <taxon>metagenomes</taxon>
        <taxon>ecological metagenomes</taxon>
    </lineage>
</organism>
<dbReference type="EMBL" id="BARU01041191">
    <property type="protein sequence ID" value="GAH85808.1"/>
    <property type="molecule type" value="Genomic_DNA"/>
</dbReference>
<name>X1KUY7_9ZZZZ</name>
<evidence type="ECO:0000313" key="1">
    <source>
        <dbReference type="EMBL" id="GAH85808.1"/>
    </source>
</evidence>
<proteinExistence type="predicted"/>
<protein>
    <submittedName>
        <fullName evidence="1">Uncharacterized protein</fullName>
    </submittedName>
</protein>
<gene>
    <name evidence="1" type="ORF">S03H2_63550</name>
</gene>
<reference evidence="1" key="1">
    <citation type="journal article" date="2014" name="Front. Microbiol.">
        <title>High frequency of phylogenetically diverse reductive dehalogenase-homologous genes in deep subseafloor sedimentary metagenomes.</title>
        <authorList>
            <person name="Kawai M."/>
            <person name="Futagami T."/>
            <person name="Toyoda A."/>
            <person name="Takaki Y."/>
            <person name="Nishi S."/>
            <person name="Hori S."/>
            <person name="Arai W."/>
            <person name="Tsubouchi T."/>
            <person name="Morono Y."/>
            <person name="Uchiyama I."/>
            <person name="Ito T."/>
            <person name="Fujiyama A."/>
            <person name="Inagaki F."/>
            <person name="Takami H."/>
        </authorList>
    </citation>
    <scope>NUCLEOTIDE SEQUENCE</scope>
    <source>
        <strain evidence="1">Expedition CK06-06</strain>
    </source>
</reference>
<sequence>LINNLVDAGADFVTDSVKVGDVVSNITDNTYATVTAVTNLTTLALSENIFPDDPWVVHAYSVEGTRVKLMGWFRAEE</sequence>